<sequence>MLLGQVAPDAAERVELQRGAAGELGLKDLDAVLAQARRTLFQPAAPQLGADQQALAARLAAGEKTEDFEAWRGKLVVASPRLEALLGHIAELELLGQAGRASELHQEMLAAVAIPEDAVREMRLDSFVISLRRAKEDAIALEKLRGKAAFLGTELARHREGEEVLQTLQAAARGGMSELQAAVTAGEQRLTELQAVQVADARRRAVLDGLRQLGYEVHEELSTATSAGGRLVVRNPASMGYGVEITAGAGMERFQVRTVAFDINRDSLGDIPAEQRWCDDFGALKVALKAQGSNVIVEKALGVGSVPLKPLSTSTKEGVQPTSSAPHQAFKK</sequence>
<reference evidence="2 3" key="1">
    <citation type="submission" date="2018-09" db="EMBL/GenBank/DDBJ databases">
        <title>Metagenome Assembled Genomes from an Advanced Water Purification Facility.</title>
        <authorList>
            <person name="Stamps B.W."/>
            <person name="Spear J.R."/>
        </authorList>
    </citation>
    <scope>NUCLEOTIDE SEQUENCE [LARGE SCALE GENOMIC DNA]</scope>
    <source>
        <strain evidence="2">Bin_27_1</strain>
    </source>
</reference>
<feature type="compositionally biased region" description="Polar residues" evidence="1">
    <location>
        <begin position="311"/>
        <end position="326"/>
    </location>
</feature>
<name>A0A5C7SHP4_THASP</name>
<dbReference type="AlphaFoldDB" id="A0A5C7SHP4"/>
<dbReference type="Proteomes" id="UP000321192">
    <property type="component" value="Unassembled WGS sequence"/>
</dbReference>
<accession>A0A5C7SHP4</accession>
<evidence type="ECO:0000313" key="2">
    <source>
        <dbReference type="EMBL" id="TXH82959.1"/>
    </source>
</evidence>
<protein>
    <submittedName>
        <fullName evidence="2">Uncharacterized protein</fullName>
    </submittedName>
</protein>
<proteinExistence type="predicted"/>
<organism evidence="2 3">
    <name type="scientific">Thauera aminoaromatica</name>
    <dbReference type="NCBI Taxonomy" id="164330"/>
    <lineage>
        <taxon>Bacteria</taxon>
        <taxon>Pseudomonadati</taxon>
        <taxon>Pseudomonadota</taxon>
        <taxon>Betaproteobacteria</taxon>
        <taxon>Rhodocyclales</taxon>
        <taxon>Zoogloeaceae</taxon>
        <taxon>Thauera</taxon>
    </lineage>
</organism>
<evidence type="ECO:0000313" key="3">
    <source>
        <dbReference type="Proteomes" id="UP000321192"/>
    </source>
</evidence>
<comment type="caution">
    <text evidence="2">The sequence shown here is derived from an EMBL/GenBank/DDBJ whole genome shotgun (WGS) entry which is preliminary data.</text>
</comment>
<dbReference type="RefSeq" id="WP_276659522.1">
    <property type="nucleotide sequence ID" value="NZ_SSFD01000227.1"/>
</dbReference>
<gene>
    <name evidence="2" type="ORF">E6Q80_14290</name>
</gene>
<evidence type="ECO:0000256" key="1">
    <source>
        <dbReference type="SAM" id="MobiDB-lite"/>
    </source>
</evidence>
<feature type="region of interest" description="Disordered" evidence="1">
    <location>
        <begin position="311"/>
        <end position="332"/>
    </location>
</feature>
<dbReference type="EMBL" id="SSFD01000227">
    <property type="protein sequence ID" value="TXH82959.1"/>
    <property type="molecule type" value="Genomic_DNA"/>
</dbReference>